<dbReference type="PANTHER" id="PTHR16675">
    <property type="entry name" value="MHC CLASS I-RELATED"/>
    <property type="match status" value="1"/>
</dbReference>
<keyword evidence="7" id="KW-0472">Membrane</keyword>
<dbReference type="EMBL" id="KL447953">
    <property type="protein sequence ID" value="KFO78858.1"/>
    <property type="molecule type" value="Genomic_DNA"/>
</dbReference>
<dbReference type="GO" id="GO:0042612">
    <property type="term" value="C:MHC class I protein complex"/>
    <property type="evidence" value="ECO:0007669"/>
    <property type="project" value="UniProtKB-KW"/>
</dbReference>
<evidence type="ECO:0000256" key="6">
    <source>
        <dbReference type="ARBA" id="ARBA00022989"/>
    </source>
</evidence>
<protein>
    <submittedName>
        <fullName evidence="12">Class I histocompatibility antigen, F10 alpha chain</fullName>
    </submittedName>
</protein>
<dbReference type="InterPro" id="IPR013783">
    <property type="entry name" value="Ig-like_fold"/>
</dbReference>
<keyword evidence="4" id="KW-0732">Signal</keyword>
<dbReference type="SUPFAM" id="SSF54452">
    <property type="entry name" value="MHC antigen-recognition domain"/>
    <property type="match status" value="1"/>
</dbReference>
<evidence type="ECO:0000256" key="1">
    <source>
        <dbReference type="ARBA" id="ARBA00004479"/>
    </source>
</evidence>
<dbReference type="Gene3D" id="2.60.40.10">
    <property type="entry name" value="Immunoglobulins"/>
    <property type="match status" value="1"/>
</dbReference>
<evidence type="ECO:0000313" key="13">
    <source>
        <dbReference type="Proteomes" id="UP000053760"/>
    </source>
</evidence>
<evidence type="ECO:0000259" key="11">
    <source>
        <dbReference type="PROSITE" id="PS50835"/>
    </source>
</evidence>
<dbReference type="STRING" id="55661.A0A091GAA1"/>
<evidence type="ECO:0000256" key="3">
    <source>
        <dbReference type="ARBA" id="ARBA00022692"/>
    </source>
</evidence>
<dbReference type="GO" id="GO:0002474">
    <property type="term" value="P:antigen processing and presentation of peptide antigen via MHC class I"/>
    <property type="evidence" value="ECO:0007669"/>
    <property type="project" value="UniProtKB-KW"/>
</dbReference>
<dbReference type="InterPro" id="IPR007110">
    <property type="entry name" value="Ig-like_dom"/>
</dbReference>
<feature type="non-terminal residue" evidence="12">
    <location>
        <position position="188"/>
    </location>
</feature>
<comment type="subcellular location">
    <subcellularLocation>
        <location evidence="1">Membrane</location>
        <topology evidence="1">Single-pass type I membrane protein</topology>
    </subcellularLocation>
</comment>
<evidence type="ECO:0000256" key="5">
    <source>
        <dbReference type="ARBA" id="ARBA00022859"/>
    </source>
</evidence>
<evidence type="ECO:0000256" key="2">
    <source>
        <dbReference type="ARBA" id="ARBA00022451"/>
    </source>
</evidence>
<sequence length="188" mass="21900">GVHTIQVMHGCDLLEDNSTKGYYQVAYDGKDFISLDMEKKKFIAADVGAIDTKIKWEKDDMVADRRKNYVENICIPWLKNYVEYGKEVLERKGESETANGRRRFGRFLTLRCRVYGFYPRLISFNCEKDNEVRDQDTMWSSIAPNSDGTFYTAAAIDIHPEEREKYRCRVDHSSLSEPGLYAWDEPPE</sequence>
<organism evidence="12 13">
    <name type="scientific">Cuculus canorus</name>
    <name type="common">Common cuckoo</name>
    <dbReference type="NCBI Taxonomy" id="55661"/>
    <lineage>
        <taxon>Eukaryota</taxon>
        <taxon>Metazoa</taxon>
        <taxon>Chordata</taxon>
        <taxon>Craniata</taxon>
        <taxon>Vertebrata</taxon>
        <taxon>Euteleostomi</taxon>
        <taxon>Archelosauria</taxon>
        <taxon>Archosauria</taxon>
        <taxon>Dinosauria</taxon>
        <taxon>Saurischia</taxon>
        <taxon>Theropoda</taxon>
        <taxon>Coelurosauria</taxon>
        <taxon>Aves</taxon>
        <taxon>Neognathae</taxon>
        <taxon>Neoaves</taxon>
        <taxon>Otidimorphae</taxon>
        <taxon>Cuculiformes</taxon>
        <taxon>Cuculidae</taxon>
        <taxon>Cuculus</taxon>
    </lineage>
</organism>
<dbReference type="SUPFAM" id="SSF48726">
    <property type="entry name" value="Immunoglobulin"/>
    <property type="match status" value="1"/>
</dbReference>
<dbReference type="InterPro" id="IPR011161">
    <property type="entry name" value="MHC_I-like_Ag-recog"/>
</dbReference>
<dbReference type="Pfam" id="PF00129">
    <property type="entry name" value="MHC_I"/>
    <property type="match status" value="1"/>
</dbReference>
<keyword evidence="8" id="KW-1015">Disulfide bond</keyword>
<keyword evidence="9" id="KW-0325">Glycoprotein</keyword>
<proteinExistence type="inferred from homology"/>
<feature type="non-terminal residue" evidence="12">
    <location>
        <position position="1"/>
    </location>
</feature>
<comment type="similarity">
    <text evidence="10">Belongs to the MHC class I family.</text>
</comment>
<evidence type="ECO:0000256" key="10">
    <source>
        <dbReference type="RuleBase" id="RU004439"/>
    </source>
</evidence>
<dbReference type="InterPro" id="IPR037055">
    <property type="entry name" value="MHC_I-like_Ag-recog_sf"/>
</dbReference>
<dbReference type="InterPro" id="IPR003006">
    <property type="entry name" value="Ig/MHC_CS"/>
</dbReference>
<accession>A0A091GAA1</accession>
<evidence type="ECO:0000256" key="7">
    <source>
        <dbReference type="ARBA" id="ARBA00023136"/>
    </source>
</evidence>
<evidence type="ECO:0000256" key="9">
    <source>
        <dbReference type="ARBA" id="ARBA00023180"/>
    </source>
</evidence>
<keyword evidence="5" id="KW-0391">Immunity</keyword>
<dbReference type="PRINTS" id="PR01638">
    <property type="entry name" value="MHCCLASSI"/>
</dbReference>
<dbReference type="SMART" id="SM00407">
    <property type="entry name" value="IGc1"/>
    <property type="match status" value="1"/>
</dbReference>
<dbReference type="GO" id="GO:0009897">
    <property type="term" value="C:external side of plasma membrane"/>
    <property type="evidence" value="ECO:0007669"/>
    <property type="project" value="TreeGrafter"/>
</dbReference>
<evidence type="ECO:0000256" key="8">
    <source>
        <dbReference type="ARBA" id="ARBA00023157"/>
    </source>
</evidence>
<gene>
    <name evidence="12" type="ORF">N303_04700</name>
</gene>
<evidence type="ECO:0000256" key="4">
    <source>
        <dbReference type="ARBA" id="ARBA00022729"/>
    </source>
</evidence>
<dbReference type="Pfam" id="PF07654">
    <property type="entry name" value="C1-set"/>
    <property type="match status" value="1"/>
</dbReference>
<dbReference type="Gene3D" id="3.30.500.10">
    <property type="entry name" value="MHC class I-like antigen recognition-like"/>
    <property type="match status" value="1"/>
</dbReference>
<feature type="domain" description="Ig-like" evidence="11">
    <location>
        <begin position="76"/>
        <end position="174"/>
    </location>
</feature>
<dbReference type="GO" id="GO:0005615">
    <property type="term" value="C:extracellular space"/>
    <property type="evidence" value="ECO:0007669"/>
    <property type="project" value="TreeGrafter"/>
</dbReference>
<dbReference type="Proteomes" id="UP000053760">
    <property type="component" value="Unassembled WGS sequence"/>
</dbReference>
<dbReference type="AlphaFoldDB" id="A0A091GAA1"/>
<reference evidence="12 13" key="1">
    <citation type="submission" date="2014-04" db="EMBL/GenBank/DDBJ databases">
        <title>Genome evolution of avian class.</title>
        <authorList>
            <person name="Zhang G."/>
            <person name="Li C."/>
        </authorList>
    </citation>
    <scope>NUCLEOTIDE SEQUENCE [LARGE SCALE GENOMIC DNA]</scope>
    <source>
        <strain evidence="12">BGI_N303</strain>
    </source>
</reference>
<name>A0A091GAA1_CUCCA</name>
<dbReference type="InterPro" id="IPR036179">
    <property type="entry name" value="Ig-like_dom_sf"/>
</dbReference>
<dbReference type="PROSITE" id="PS50835">
    <property type="entry name" value="IG_LIKE"/>
    <property type="match status" value="1"/>
</dbReference>
<dbReference type="InterPro" id="IPR050208">
    <property type="entry name" value="MHC_class-I_related"/>
</dbReference>
<dbReference type="InterPro" id="IPR001039">
    <property type="entry name" value="MHC_I_a_a1/a2"/>
</dbReference>
<dbReference type="PROSITE" id="PS00290">
    <property type="entry name" value="IG_MHC"/>
    <property type="match status" value="1"/>
</dbReference>
<keyword evidence="6" id="KW-1133">Transmembrane helix</keyword>
<dbReference type="InterPro" id="IPR011162">
    <property type="entry name" value="MHC_I/II-like_Ag-recog"/>
</dbReference>
<keyword evidence="2" id="KW-0490">MHC I</keyword>
<dbReference type="InterPro" id="IPR003597">
    <property type="entry name" value="Ig_C1-set"/>
</dbReference>
<dbReference type="GO" id="GO:0006955">
    <property type="term" value="P:immune response"/>
    <property type="evidence" value="ECO:0007669"/>
    <property type="project" value="TreeGrafter"/>
</dbReference>
<evidence type="ECO:0000313" key="12">
    <source>
        <dbReference type="EMBL" id="KFO78858.1"/>
    </source>
</evidence>
<dbReference type="PANTHER" id="PTHR16675:SF242">
    <property type="entry name" value="MAJOR HISTOCOMPATIBILITY COMPLEX CLASS I-RELATED GENE PROTEIN"/>
    <property type="match status" value="1"/>
</dbReference>
<keyword evidence="13" id="KW-1185">Reference proteome</keyword>
<keyword evidence="3" id="KW-0812">Transmembrane</keyword>